<dbReference type="RefSeq" id="WP_070367279.1">
    <property type="nucleotide sequence ID" value="NZ_JAZHVW010000019.1"/>
</dbReference>
<protein>
    <submittedName>
        <fullName evidence="2">ABC-2 family transporter protein</fullName>
    </submittedName>
</protein>
<accession>A0A1E7XGS4</accession>
<sequence>MKNNLNHEFYKFWHQRIPLYGLATLCILMLYSAVSESGVSKMMIAHGFALGQWVTIIMIAIASTFIVMEYQNNTIITLFYKSSNKSSIYFAKLIVVVSYGTLLVAVGILLTFVLKVLFIGNRYSWEVNYGQHTLIANLFFNVAGSLLYMIFIVTLAFFLISLIRANAVVVGIGLAMGFFGSGLSNFVMSALPGFSDVIKWNPLNMINIINQLSNSRMTQFSSLSDMELVIGNIVYSVIFVIIGDMVFKCRHV</sequence>
<keyword evidence="1" id="KW-1133">Transmembrane helix</keyword>
<dbReference type="AlphaFoldDB" id="A0A1E7XGS4"/>
<feature type="transmembrane region" description="Helical" evidence="1">
    <location>
        <begin position="167"/>
        <end position="191"/>
    </location>
</feature>
<feature type="transmembrane region" description="Helical" evidence="1">
    <location>
        <begin position="17"/>
        <end position="34"/>
    </location>
</feature>
<comment type="caution">
    <text evidence="2">The sequence shown here is derived from an EMBL/GenBank/DDBJ whole genome shotgun (WGS) entry which is preliminary data.</text>
</comment>
<evidence type="ECO:0000313" key="2">
    <source>
        <dbReference type="EMBL" id="OFA12313.1"/>
    </source>
</evidence>
<dbReference type="EMBL" id="MIQE01000008">
    <property type="protein sequence ID" value="OFA12313.1"/>
    <property type="molecule type" value="Genomic_DNA"/>
</dbReference>
<gene>
    <name evidence="2" type="ORF">LASUN_05930</name>
</gene>
<feature type="transmembrane region" description="Helical" evidence="1">
    <location>
        <begin position="228"/>
        <end position="247"/>
    </location>
</feature>
<feature type="transmembrane region" description="Helical" evidence="1">
    <location>
        <begin position="46"/>
        <end position="68"/>
    </location>
</feature>
<evidence type="ECO:0000256" key="1">
    <source>
        <dbReference type="SAM" id="Phobius"/>
    </source>
</evidence>
<proteinExistence type="predicted"/>
<dbReference type="PANTHER" id="PTHR37305">
    <property type="entry name" value="INTEGRAL MEMBRANE PROTEIN-RELATED"/>
    <property type="match status" value="1"/>
</dbReference>
<dbReference type="STRING" id="481719.LASUN_05930"/>
<reference evidence="2 3" key="1">
    <citation type="submission" date="2016-09" db="EMBL/GenBank/DDBJ databases">
        <title>Genome Sequence of Lactobacillus sunkii Strain CG01.</title>
        <authorList>
            <person name="Poehlein A."/>
            <person name="Gabris C."/>
            <person name="Bengelsdorf F.R."/>
            <person name="Duerre P."/>
            <person name="Daniel R."/>
        </authorList>
    </citation>
    <scope>NUCLEOTIDE SEQUENCE [LARGE SCALE GENOMIC DNA]</scope>
    <source>
        <strain evidence="2 3">CG_D</strain>
    </source>
</reference>
<evidence type="ECO:0000313" key="3">
    <source>
        <dbReference type="Proteomes" id="UP000177010"/>
    </source>
</evidence>
<dbReference type="Proteomes" id="UP000177010">
    <property type="component" value="Unassembled WGS sequence"/>
</dbReference>
<keyword evidence="1" id="KW-0472">Membrane</keyword>
<feature type="transmembrane region" description="Helical" evidence="1">
    <location>
        <begin position="134"/>
        <end position="160"/>
    </location>
</feature>
<feature type="transmembrane region" description="Helical" evidence="1">
    <location>
        <begin position="89"/>
        <end position="114"/>
    </location>
</feature>
<name>A0A1E7XGS4_9LACO</name>
<organism evidence="2 3">
    <name type="scientific">Lentilactobacillus sunkii</name>
    <dbReference type="NCBI Taxonomy" id="481719"/>
    <lineage>
        <taxon>Bacteria</taxon>
        <taxon>Bacillati</taxon>
        <taxon>Bacillota</taxon>
        <taxon>Bacilli</taxon>
        <taxon>Lactobacillales</taxon>
        <taxon>Lactobacillaceae</taxon>
        <taxon>Lentilactobacillus</taxon>
    </lineage>
</organism>
<keyword evidence="1" id="KW-0812">Transmembrane</keyword>
<dbReference type="PANTHER" id="PTHR37305:SF1">
    <property type="entry name" value="MEMBRANE PROTEIN"/>
    <property type="match status" value="1"/>
</dbReference>
<dbReference type="Pfam" id="PF12730">
    <property type="entry name" value="ABC2_membrane_4"/>
    <property type="match status" value="1"/>
</dbReference>